<dbReference type="Pfam" id="PF25589">
    <property type="entry name" value="DUF7935"/>
    <property type="match status" value="1"/>
</dbReference>
<dbReference type="Proteomes" id="UP000321721">
    <property type="component" value="Unassembled WGS sequence"/>
</dbReference>
<keyword evidence="1" id="KW-1133">Transmembrane helix</keyword>
<reference evidence="2 3" key="1">
    <citation type="submission" date="2019-08" db="EMBL/GenBank/DDBJ databases">
        <title>Genome of Vicingus serpentipes NCIMB 15042.</title>
        <authorList>
            <person name="Bowman J.P."/>
        </authorList>
    </citation>
    <scope>NUCLEOTIDE SEQUENCE [LARGE SCALE GENOMIC DNA]</scope>
    <source>
        <strain evidence="2 3">NCIMB 15042</strain>
    </source>
</reference>
<proteinExistence type="predicted"/>
<feature type="transmembrane region" description="Helical" evidence="1">
    <location>
        <begin position="7"/>
        <end position="25"/>
    </location>
</feature>
<accession>A0A5C6RV37</accession>
<dbReference type="AlphaFoldDB" id="A0A5C6RV37"/>
<dbReference type="InterPro" id="IPR057695">
    <property type="entry name" value="DUF7935"/>
</dbReference>
<sequence length="173" mass="20037">MDTFLELLKYTVPSFIMFVATYLILKKFMDNEYRKQMLELRKANQKIATPLRLQAYERLILFLERVSINNVVSRVNRQGMDAKLLQSSLVQTIRTEFEHNISQQVYVSATVWETTKIAKEEVIKIINIAATQVPANATNAELSKKIFDIVLKLESSPTQIAINQIKNEVRQLF</sequence>
<keyword evidence="1" id="KW-0472">Membrane</keyword>
<evidence type="ECO:0000256" key="1">
    <source>
        <dbReference type="SAM" id="Phobius"/>
    </source>
</evidence>
<evidence type="ECO:0000313" key="3">
    <source>
        <dbReference type="Proteomes" id="UP000321721"/>
    </source>
</evidence>
<gene>
    <name evidence="2" type="ORF">FRY74_04070</name>
</gene>
<organism evidence="2 3">
    <name type="scientific">Vicingus serpentipes</name>
    <dbReference type="NCBI Taxonomy" id="1926625"/>
    <lineage>
        <taxon>Bacteria</taxon>
        <taxon>Pseudomonadati</taxon>
        <taxon>Bacteroidota</taxon>
        <taxon>Flavobacteriia</taxon>
        <taxon>Flavobacteriales</taxon>
        <taxon>Vicingaceae</taxon>
        <taxon>Vicingus</taxon>
    </lineage>
</organism>
<keyword evidence="3" id="KW-1185">Reference proteome</keyword>
<comment type="caution">
    <text evidence="2">The sequence shown here is derived from an EMBL/GenBank/DDBJ whole genome shotgun (WGS) entry which is preliminary data.</text>
</comment>
<evidence type="ECO:0000313" key="2">
    <source>
        <dbReference type="EMBL" id="TXB65749.1"/>
    </source>
</evidence>
<keyword evidence="1" id="KW-0812">Transmembrane</keyword>
<name>A0A5C6RV37_9FLAO</name>
<dbReference type="RefSeq" id="WP_147098893.1">
    <property type="nucleotide sequence ID" value="NZ_VOOS01000002.1"/>
</dbReference>
<dbReference type="OrthoDB" id="1493032at2"/>
<dbReference type="EMBL" id="VOOS01000002">
    <property type="protein sequence ID" value="TXB65749.1"/>
    <property type="molecule type" value="Genomic_DNA"/>
</dbReference>
<protein>
    <submittedName>
        <fullName evidence="2">Uncharacterized protein</fullName>
    </submittedName>
</protein>